<gene>
    <name evidence="2" type="ORF">H5S09_08950</name>
</gene>
<keyword evidence="1" id="KW-0472">Membrane</keyword>
<evidence type="ECO:0000313" key="3">
    <source>
        <dbReference type="Proteomes" id="UP000517106"/>
    </source>
</evidence>
<dbReference type="AlphaFoldDB" id="A0A7W3UM09"/>
<name>A0A7W3UM09_9LACO</name>
<organism evidence="2 3">
    <name type="scientific">Limosilactobacillus rudii</name>
    <dbReference type="NCBI Taxonomy" id="2759755"/>
    <lineage>
        <taxon>Bacteria</taxon>
        <taxon>Bacillati</taxon>
        <taxon>Bacillota</taxon>
        <taxon>Bacilli</taxon>
        <taxon>Lactobacillales</taxon>
        <taxon>Lactobacillaceae</taxon>
        <taxon>Limosilactobacillus</taxon>
    </lineage>
</organism>
<feature type="transmembrane region" description="Helical" evidence="1">
    <location>
        <begin position="17"/>
        <end position="35"/>
    </location>
</feature>
<evidence type="ECO:0000256" key="1">
    <source>
        <dbReference type="SAM" id="Phobius"/>
    </source>
</evidence>
<proteinExistence type="predicted"/>
<keyword evidence="1" id="KW-0812">Transmembrane</keyword>
<sequence length="68" mass="8212">MKKDELIEHRDRVKDHLVVWIVLTICLQILTIFRLLAFLKYIVWLSAAYSVLLIILWCYLEIKLLKIK</sequence>
<reference evidence="2 3" key="1">
    <citation type="submission" date="2020-07" db="EMBL/GenBank/DDBJ databases">
        <title>Description of Limosilactobacillus balticus sp. nov., Limosilactobacillus agrestis sp. nov., Limosilactobacillus albertensis sp. nov., Limosilactobacillus rudii sp. nov., Limosilactobacillus fastidiosus sp. nov., five novel Limosilactobacillus species isolated from the vertebrate gastrointestinal tract, and proposal of 6 subspecies of Limosilactobacillus reuteri adapted to the gastrointestinal tract of specific vertebrate hosts.</title>
        <authorList>
            <person name="Li F."/>
            <person name="Cheng C."/>
            <person name="Zheng J."/>
            <person name="Quevedo R.M."/>
            <person name="Li J."/>
            <person name="Roos S."/>
            <person name="Gaenzle M.G."/>
            <person name="Walter J."/>
        </authorList>
    </citation>
    <scope>NUCLEOTIDE SEQUENCE [LARGE SCALE GENOMIC DNA]</scope>
    <source>
        <strain evidence="2 3">STM2_1</strain>
    </source>
</reference>
<protein>
    <submittedName>
        <fullName evidence="2">Uncharacterized protein</fullName>
    </submittedName>
</protein>
<accession>A0A7W3UM09</accession>
<comment type="caution">
    <text evidence="2">The sequence shown here is derived from an EMBL/GenBank/DDBJ whole genome shotgun (WGS) entry which is preliminary data.</text>
</comment>
<feature type="transmembrane region" description="Helical" evidence="1">
    <location>
        <begin position="41"/>
        <end position="60"/>
    </location>
</feature>
<dbReference type="EMBL" id="JACIVA010000053">
    <property type="protein sequence ID" value="MBB1098062.1"/>
    <property type="molecule type" value="Genomic_DNA"/>
</dbReference>
<dbReference type="RefSeq" id="WP_182596762.1">
    <property type="nucleotide sequence ID" value="NZ_JACIVA010000053.1"/>
</dbReference>
<evidence type="ECO:0000313" key="2">
    <source>
        <dbReference type="EMBL" id="MBB1098062.1"/>
    </source>
</evidence>
<keyword evidence="1" id="KW-1133">Transmembrane helix</keyword>
<dbReference type="Proteomes" id="UP000517106">
    <property type="component" value="Unassembled WGS sequence"/>
</dbReference>
<keyword evidence="3" id="KW-1185">Reference proteome</keyword>